<dbReference type="GO" id="GO:0005524">
    <property type="term" value="F:ATP binding"/>
    <property type="evidence" value="ECO:0007669"/>
    <property type="project" value="UniProtKB-KW"/>
</dbReference>
<keyword evidence="1" id="KW-0813">Transport</keyword>
<keyword evidence="6" id="KW-1185">Reference proteome</keyword>
<feature type="domain" description="ABC transporter" evidence="4">
    <location>
        <begin position="8"/>
        <end position="212"/>
    </location>
</feature>
<dbReference type="PROSITE" id="PS00211">
    <property type="entry name" value="ABC_TRANSPORTER_1"/>
    <property type="match status" value="1"/>
</dbReference>
<dbReference type="InterPro" id="IPR027417">
    <property type="entry name" value="P-loop_NTPase"/>
</dbReference>
<dbReference type="Gene3D" id="3.40.50.300">
    <property type="entry name" value="P-loop containing nucleotide triphosphate hydrolases"/>
    <property type="match status" value="1"/>
</dbReference>
<organism evidence="5 6">
    <name type="scientific">Filimonas lacunae</name>
    <dbReference type="NCBI Taxonomy" id="477680"/>
    <lineage>
        <taxon>Bacteria</taxon>
        <taxon>Pseudomonadati</taxon>
        <taxon>Bacteroidota</taxon>
        <taxon>Chitinophagia</taxon>
        <taxon>Chitinophagales</taxon>
        <taxon>Chitinophagaceae</taxon>
        <taxon>Filimonas</taxon>
    </lineage>
</organism>
<dbReference type="InterPro" id="IPR003439">
    <property type="entry name" value="ABC_transporter-like_ATP-bd"/>
</dbReference>
<dbReference type="SUPFAM" id="SSF52540">
    <property type="entry name" value="P-loop containing nucleoside triphosphate hydrolases"/>
    <property type="match status" value="1"/>
</dbReference>
<sequence length="212" mass="23798">MKTNVLNIQLSAAGKRYNREWIFRNLTCSFLPGETYAITGPNGSGKSTLLQVISAGMGISAGECRWQNASNEAIPSEKVHLHLAMAAPYLEVIEEMTALEFLQFHAGFKPFLPGLSSKEILHIIGLEKAAGKQIRHYSSGMKQRLKLAQAIFAQVPLLLLDEPCTNLDLAGYQLYHQLIKEYTTHKTVIVSSNDLQEYHFCRHTIHLPDYKQ</sequence>
<dbReference type="Proteomes" id="UP000186917">
    <property type="component" value="Unassembled WGS sequence"/>
</dbReference>
<dbReference type="SMART" id="SM00382">
    <property type="entry name" value="AAA"/>
    <property type="match status" value="1"/>
</dbReference>
<dbReference type="RefSeq" id="WP_096511390.1">
    <property type="nucleotide sequence ID" value="NZ_AP017422.1"/>
</dbReference>
<reference evidence="6" key="1">
    <citation type="submission" date="2017-01" db="EMBL/GenBank/DDBJ databases">
        <authorList>
            <person name="Varghese N."/>
            <person name="Submissions S."/>
        </authorList>
    </citation>
    <scope>NUCLEOTIDE SEQUENCE [LARGE SCALE GENOMIC DNA]</scope>
    <source>
        <strain evidence="6">DSM 21054</strain>
    </source>
</reference>
<dbReference type="InterPro" id="IPR051782">
    <property type="entry name" value="ABC_Transporter_VariousFunc"/>
</dbReference>
<evidence type="ECO:0000256" key="1">
    <source>
        <dbReference type="ARBA" id="ARBA00022448"/>
    </source>
</evidence>
<evidence type="ECO:0000313" key="5">
    <source>
        <dbReference type="EMBL" id="SIT18900.1"/>
    </source>
</evidence>
<protein>
    <submittedName>
        <fullName evidence="5">ABC-type multidrug transport system, ATPase component</fullName>
    </submittedName>
</protein>
<dbReference type="EMBL" id="FTOR01000004">
    <property type="protein sequence ID" value="SIT18900.1"/>
    <property type="molecule type" value="Genomic_DNA"/>
</dbReference>
<dbReference type="PROSITE" id="PS50893">
    <property type="entry name" value="ABC_TRANSPORTER_2"/>
    <property type="match status" value="1"/>
</dbReference>
<proteinExistence type="predicted"/>
<dbReference type="GO" id="GO:0016887">
    <property type="term" value="F:ATP hydrolysis activity"/>
    <property type="evidence" value="ECO:0007669"/>
    <property type="project" value="InterPro"/>
</dbReference>
<keyword evidence="2" id="KW-0547">Nucleotide-binding</keyword>
<keyword evidence="3" id="KW-0067">ATP-binding</keyword>
<evidence type="ECO:0000256" key="2">
    <source>
        <dbReference type="ARBA" id="ARBA00022741"/>
    </source>
</evidence>
<dbReference type="AlphaFoldDB" id="A0A1N7Q7R3"/>
<gene>
    <name evidence="5" type="ORF">SAMN05421788_104486</name>
</gene>
<dbReference type="InterPro" id="IPR017871">
    <property type="entry name" value="ABC_transporter-like_CS"/>
</dbReference>
<dbReference type="OrthoDB" id="9808363at2"/>
<dbReference type="InterPro" id="IPR003593">
    <property type="entry name" value="AAA+_ATPase"/>
</dbReference>
<dbReference type="STRING" id="477680.SAMN05421788_104486"/>
<accession>A0A1N7Q7R3</accession>
<dbReference type="PANTHER" id="PTHR42939:SF1">
    <property type="entry name" value="ABC TRANSPORTER ATP-BINDING PROTEIN ALBC-RELATED"/>
    <property type="match status" value="1"/>
</dbReference>
<evidence type="ECO:0000313" key="6">
    <source>
        <dbReference type="Proteomes" id="UP000186917"/>
    </source>
</evidence>
<dbReference type="Pfam" id="PF00005">
    <property type="entry name" value="ABC_tran"/>
    <property type="match status" value="1"/>
</dbReference>
<evidence type="ECO:0000256" key="3">
    <source>
        <dbReference type="ARBA" id="ARBA00022840"/>
    </source>
</evidence>
<name>A0A1N7Q7R3_9BACT</name>
<dbReference type="PANTHER" id="PTHR42939">
    <property type="entry name" value="ABC TRANSPORTER ATP-BINDING PROTEIN ALBC-RELATED"/>
    <property type="match status" value="1"/>
</dbReference>
<evidence type="ECO:0000259" key="4">
    <source>
        <dbReference type="PROSITE" id="PS50893"/>
    </source>
</evidence>